<keyword evidence="2" id="KW-0238">DNA-binding</keyword>
<accession>A0A315ZYF0</accession>
<proteinExistence type="predicted"/>
<dbReference type="RefSeq" id="WP_109619298.1">
    <property type="nucleotide sequence ID" value="NZ_QGDO01000003.1"/>
</dbReference>
<organism evidence="2 3">
    <name type="scientific">Sediminitomix flava</name>
    <dbReference type="NCBI Taxonomy" id="379075"/>
    <lineage>
        <taxon>Bacteria</taxon>
        <taxon>Pseudomonadati</taxon>
        <taxon>Bacteroidota</taxon>
        <taxon>Cytophagia</taxon>
        <taxon>Cytophagales</taxon>
        <taxon>Flammeovirgaceae</taxon>
        <taxon>Sediminitomix</taxon>
    </lineage>
</organism>
<dbReference type="InterPro" id="IPR000835">
    <property type="entry name" value="HTH_MarR-typ"/>
</dbReference>
<dbReference type="EMBL" id="QGDO01000003">
    <property type="protein sequence ID" value="PWJ42387.1"/>
    <property type="molecule type" value="Genomic_DNA"/>
</dbReference>
<comment type="caution">
    <text evidence="2">The sequence shown here is derived from an EMBL/GenBank/DDBJ whole genome shotgun (WGS) entry which is preliminary data.</text>
</comment>
<dbReference type="PANTHER" id="PTHR33164">
    <property type="entry name" value="TRANSCRIPTIONAL REGULATOR, MARR FAMILY"/>
    <property type="match status" value="1"/>
</dbReference>
<dbReference type="GO" id="GO:0006950">
    <property type="term" value="P:response to stress"/>
    <property type="evidence" value="ECO:0007669"/>
    <property type="project" value="TreeGrafter"/>
</dbReference>
<keyword evidence="3" id="KW-1185">Reference proteome</keyword>
<sequence>MQLEEEIKQKKFKDNRSKALLNILFTSSWINGMSLNLLKPYGISPQQYNILRILKGSYPDRLSVHSIKERMIDKTPNVTRLVDRLLDKELVTRERCTSDRRMVFVSINEKGLEFMETLNKVMEQNDNIMEDLTEEEAEQLSMLLDKVRAKKYK</sequence>
<reference evidence="2 3" key="1">
    <citation type="submission" date="2018-03" db="EMBL/GenBank/DDBJ databases">
        <title>Genomic Encyclopedia of Archaeal and Bacterial Type Strains, Phase II (KMG-II): from individual species to whole genera.</title>
        <authorList>
            <person name="Goeker M."/>
        </authorList>
    </citation>
    <scope>NUCLEOTIDE SEQUENCE [LARGE SCALE GENOMIC DNA]</scope>
    <source>
        <strain evidence="2 3">DSM 28229</strain>
    </source>
</reference>
<dbReference type="PROSITE" id="PS50995">
    <property type="entry name" value="HTH_MARR_2"/>
    <property type="match status" value="1"/>
</dbReference>
<feature type="domain" description="HTH marR-type" evidence="1">
    <location>
        <begin position="1"/>
        <end position="149"/>
    </location>
</feature>
<evidence type="ECO:0000259" key="1">
    <source>
        <dbReference type="PROSITE" id="PS50995"/>
    </source>
</evidence>
<dbReference type="InterPro" id="IPR036390">
    <property type="entry name" value="WH_DNA-bd_sf"/>
</dbReference>
<dbReference type="Gene3D" id="1.10.10.10">
    <property type="entry name" value="Winged helix-like DNA-binding domain superfamily/Winged helix DNA-binding domain"/>
    <property type="match status" value="1"/>
</dbReference>
<dbReference type="InterPro" id="IPR036388">
    <property type="entry name" value="WH-like_DNA-bd_sf"/>
</dbReference>
<gene>
    <name evidence="2" type="ORF">BC781_103639</name>
</gene>
<evidence type="ECO:0000313" key="2">
    <source>
        <dbReference type="EMBL" id="PWJ42387.1"/>
    </source>
</evidence>
<dbReference type="InterPro" id="IPR039422">
    <property type="entry name" value="MarR/SlyA-like"/>
</dbReference>
<dbReference type="PRINTS" id="PR00598">
    <property type="entry name" value="HTHMARR"/>
</dbReference>
<dbReference type="OrthoDB" id="763883at2"/>
<dbReference type="GO" id="GO:0003700">
    <property type="term" value="F:DNA-binding transcription factor activity"/>
    <property type="evidence" value="ECO:0007669"/>
    <property type="project" value="InterPro"/>
</dbReference>
<name>A0A315ZYF0_SEDFL</name>
<evidence type="ECO:0000313" key="3">
    <source>
        <dbReference type="Proteomes" id="UP000245535"/>
    </source>
</evidence>
<dbReference type="GO" id="GO:0003677">
    <property type="term" value="F:DNA binding"/>
    <property type="evidence" value="ECO:0007669"/>
    <property type="project" value="UniProtKB-KW"/>
</dbReference>
<protein>
    <submittedName>
        <fullName evidence="2">DNA-binding MarR family transcriptional regulator</fullName>
    </submittedName>
</protein>
<dbReference type="SUPFAM" id="SSF46785">
    <property type="entry name" value="Winged helix' DNA-binding domain"/>
    <property type="match status" value="1"/>
</dbReference>
<dbReference type="AlphaFoldDB" id="A0A315ZYF0"/>
<dbReference type="Pfam" id="PF01047">
    <property type="entry name" value="MarR"/>
    <property type="match status" value="1"/>
</dbReference>
<dbReference type="SMART" id="SM00347">
    <property type="entry name" value="HTH_MARR"/>
    <property type="match status" value="1"/>
</dbReference>
<dbReference type="PANTHER" id="PTHR33164:SF101">
    <property type="entry name" value="TRANSCRIPTIONAL REPRESSOR MPRA"/>
    <property type="match status" value="1"/>
</dbReference>
<dbReference type="Proteomes" id="UP000245535">
    <property type="component" value="Unassembled WGS sequence"/>
</dbReference>